<keyword evidence="1" id="KW-0547">Nucleotide-binding</keyword>
<dbReference type="PRINTS" id="PR00449">
    <property type="entry name" value="RASTRNSFRMNG"/>
</dbReference>
<keyword evidence="2" id="KW-0342">GTP-binding</keyword>
<evidence type="ECO:0000256" key="1">
    <source>
        <dbReference type="ARBA" id="ARBA00022741"/>
    </source>
</evidence>
<dbReference type="EMBL" id="BART01009829">
    <property type="protein sequence ID" value="GAG81516.1"/>
    <property type="molecule type" value="Genomic_DNA"/>
</dbReference>
<dbReference type="AlphaFoldDB" id="X1CB40"/>
<feature type="non-terminal residue" evidence="3">
    <location>
        <position position="1"/>
    </location>
</feature>
<dbReference type="InterPro" id="IPR006689">
    <property type="entry name" value="Small_GTPase_ARF/SAR"/>
</dbReference>
<comment type="caution">
    <text evidence="3">The sequence shown here is derived from an EMBL/GenBank/DDBJ whole genome shotgun (WGS) entry which is preliminary data.</text>
</comment>
<dbReference type="Gene3D" id="3.40.50.300">
    <property type="entry name" value="P-loop containing nucleotide triphosphate hydrolases"/>
    <property type="match status" value="1"/>
</dbReference>
<dbReference type="GO" id="GO:0003924">
    <property type="term" value="F:GTPase activity"/>
    <property type="evidence" value="ECO:0007669"/>
    <property type="project" value="InterPro"/>
</dbReference>
<dbReference type="InterPro" id="IPR044612">
    <property type="entry name" value="ARL2/3"/>
</dbReference>
<dbReference type="SUPFAM" id="SSF52540">
    <property type="entry name" value="P-loop containing nucleoside triphosphate hydrolases"/>
    <property type="match status" value="1"/>
</dbReference>
<dbReference type="SMART" id="SM00177">
    <property type="entry name" value="ARF"/>
    <property type="match status" value="1"/>
</dbReference>
<protein>
    <recommendedName>
        <fullName evidence="4">Roc domain-containing protein</fullName>
    </recommendedName>
</protein>
<dbReference type="GO" id="GO:0005525">
    <property type="term" value="F:GTP binding"/>
    <property type="evidence" value="ECO:0007669"/>
    <property type="project" value="UniProtKB-KW"/>
</dbReference>
<accession>X1CB40</accession>
<dbReference type="Pfam" id="PF00025">
    <property type="entry name" value="Arf"/>
    <property type="match status" value="1"/>
</dbReference>
<evidence type="ECO:0008006" key="4">
    <source>
        <dbReference type="Google" id="ProtNLM"/>
    </source>
</evidence>
<sequence length="252" mass="29494">ETKLKKGIIISDVIVRVAKKKEPIKKKETKIICVGLENAGKTAILSRFGGRLGIQELSKLKPTKKVKRRVVETKDLTLLIWDFGGQEIYRKMYLKEPEKYFFQTQLVLYVIDVQDPDKFDESFEYFSQILEIFKIFEEKPYFLIFIHKSDPDLRETPEFQLNVGIAKVGINDLFKERYMEYEVFTSSIYDLISSQPKFARFLKDVLRDQQSLTNPTLEKVEGLGKILDSTLTAVIRLSENVMVEFDFEYFLN</sequence>
<evidence type="ECO:0000256" key="2">
    <source>
        <dbReference type="ARBA" id="ARBA00023134"/>
    </source>
</evidence>
<name>X1CB40_9ZZZZ</name>
<reference evidence="3" key="1">
    <citation type="journal article" date="2014" name="Front. Microbiol.">
        <title>High frequency of phylogenetically diverse reductive dehalogenase-homologous genes in deep subseafloor sedimentary metagenomes.</title>
        <authorList>
            <person name="Kawai M."/>
            <person name="Futagami T."/>
            <person name="Toyoda A."/>
            <person name="Takaki Y."/>
            <person name="Nishi S."/>
            <person name="Hori S."/>
            <person name="Arai W."/>
            <person name="Tsubouchi T."/>
            <person name="Morono Y."/>
            <person name="Uchiyama I."/>
            <person name="Ito T."/>
            <person name="Fujiyama A."/>
            <person name="Inagaki F."/>
            <person name="Takami H."/>
        </authorList>
    </citation>
    <scope>NUCLEOTIDE SEQUENCE</scope>
    <source>
        <strain evidence="3">Expedition CK06-06</strain>
    </source>
</reference>
<dbReference type="PANTHER" id="PTHR45697">
    <property type="entry name" value="ADP-RIBOSYLATION FACTOR-LIKE PROTEIN 2-RELATED"/>
    <property type="match status" value="1"/>
</dbReference>
<organism evidence="3">
    <name type="scientific">marine sediment metagenome</name>
    <dbReference type="NCBI Taxonomy" id="412755"/>
    <lineage>
        <taxon>unclassified sequences</taxon>
        <taxon>metagenomes</taxon>
        <taxon>ecological metagenomes</taxon>
    </lineage>
</organism>
<proteinExistence type="predicted"/>
<dbReference type="PROSITE" id="PS51417">
    <property type="entry name" value="ARF"/>
    <property type="match status" value="1"/>
</dbReference>
<dbReference type="InterPro" id="IPR027417">
    <property type="entry name" value="P-loop_NTPase"/>
</dbReference>
<gene>
    <name evidence="3" type="ORF">S01H4_21648</name>
</gene>
<evidence type="ECO:0000313" key="3">
    <source>
        <dbReference type="EMBL" id="GAG81516.1"/>
    </source>
</evidence>